<keyword evidence="2" id="KW-1185">Reference proteome</keyword>
<dbReference type="EMBL" id="KQ977085">
    <property type="protein sequence ID" value="KYN05902.1"/>
    <property type="molecule type" value="Genomic_DNA"/>
</dbReference>
<reference evidence="1 2" key="1">
    <citation type="submission" date="2016-03" db="EMBL/GenBank/DDBJ databases">
        <title>Cyphomyrmex costatus WGS genome.</title>
        <authorList>
            <person name="Nygaard S."/>
            <person name="Hu H."/>
            <person name="Boomsma J."/>
            <person name="Zhang G."/>
        </authorList>
    </citation>
    <scope>NUCLEOTIDE SEQUENCE [LARGE SCALE GENOMIC DNA]</scope>
    <source>
        <strain evidence="1">MS0001</strain>
        <tissue evidence="1">Whole body</tissue>
    </source>
</reference>
<evidence type="ECO:0000313" key="1">
    <source>
        <dbReference type="EMBL" id="KYN05902.1"/>
    </source>
</evidence>
<proteinExistence type="predicted"/>
<protein>
    <submittedName>
        <fullName evidence="1">Uncharacterized protein</fullName>
    </submittedName>
</protein>
<sequence>MQHRILRNRTNASITLLYQCKVNCENDHQSPPLINATFPSEQQAAAAAV</sequence>
<name>A0A151ILY6_9HYME</name>
<accession>A0A151ILY6</accession>
<organism evidence="1 2">
    <name type="scientific">Cyphomyrmex costatus</name>
    <dbReference type="NCBI Taxonomy" id="456900"/>
    <lineage>
        <taxon>Eukaryota</taxon>
        <taxon>Metazoa</taxon>
        <taxon>Ecdysozoa</taxon>
        <taxon>Arthropoda</taxon>
        <taxon>Hexapoda</taxon>
        <taxon>Insecta</taxon>
        <taxon>Pterygota</taxon>
        <taxon>Neoptera</taxon>
        <taxon>Endopterygota</taxon>
        <taxon>Hymenoptera</taxon>
        <taxon>Apocrita</taxon>
        <taxon>Aculeata</taxon>
        <taxon>Formicoidea</taxon>
        <taxon>Formicidae</taxon>
        <taxon>Myrmicinae</taxon>
        <taxon>Cyphomyrmex</taxon>
    </lineage>
</organism>
<evidence type="ECO:0000313" key="2">
    <source>
        <dbReference type="Proteomes" id="UP000078542"/>
    </source>
</evidence>
<dbReference type="Proteomes" id="UP000078542">
    <property type="component" value="Unassembled WGS sequence"/>
</dbReference>
<dbReference type="AlphaFoldDB" id="A0A151ILY6"/>
<gene>
    <name evidence="1" type="ORF">ALC62_03171</name>
</gene>